<comment type="caution">
    <text evidence="3">The sequence shown here is derived from an EMBL/GenBank/DDBJ whole genome shotgun (WGS) entry which is preliminary data.</text>
</comment>
<dbReference type="OrthoDB" id="2342176at2759"/>
<name>A0A550BSY6_9AGAR</name>
<accession>A0A550BSY6</accession>
<dbReference type="Proteomes" id="UP000320762">
    <property type="component" value="Unassembled WGS sequence"/>
</dbReference>
<feature type="signal peptide" evidence="2">
    <location>
        <begin position="1"/>
        <end position="16"/>
    </location>
</feature>
<evidence type="ECO:0008006" key="5">
    <source>
        <dbReference type="Google" id="ProtNLM"/>
    </source>
</evidence>
<dbReference type="AlphaFoldDB" id="A0A550BSY6"/>
<dbReference type="EMBL" id="VDMD01000105">
    <property type="protein sequence ID" value="TRM55652.1"/>
    <property type="molecule type" value="Genomic_DNA"/>
</dbReference>
<feature type="compositionally biased region" description="Low complexity" evidence="1">
    <location>
        <begin position="219"/>
        <end position="236"/>
    </location>
</feature>
<dbReference type="PANTHER" id="PTHR36182:SF1">
    <property type="entry name" value="PROTEIN, PUTATIVE (AFU_ORTHOLOGUE AFUA_6G10930)-RELATED"/>
    <property type="match status" value="1"/>
</dbReference>
<keyword evidence="2" id="KW-0732">Signal</keyword>
<sequence>MLPIAILAVLAPLAAAHMEMTSPPPLRSKYNDNADTANVDYSMTSPLEASGSNFPCKGYLADTTGKESVASWAAGSSQQVTLEGSAIHEGGSCQLSISEDEGATFKVIKSFIGNCPASTGPVTMDVDIPADVKNGDVVFAWTWNNRVGNREIAIVTIDNGGAGLTDYPDMFVAQLSDINTCTVPEGTDVDYPNPGTQVERADADDAIGAPVGDCGATGTGSPSTSASVPATSSAPATSVGVSVSASVSIPATSSPATTSSPAATSAASSSAPAPTSSSTAGETCTEGAVRCDTDTTWSECGSGLWQSQGSVPGGMTCKDGAIVPLSRKRAMSSHKRHWASRGPL</sequence>
<feature type="region of interest" description="Disordered" evidence="1">
    <location>
        <begin position="250"/>
        <end position="285"/>
    </location>
</feature>
<evidence type="ECO:0000313" key="3">
    <source>
        <dbReference type="EMBL" id="TRM55652.1"/>
    </source>
</evidence>
<gene>
    <name evidence="3" type="ORF">BD626DRAFT_576902</name>
</gene>
<dbReference type="Gene3D" id="2.70.50.70">
    <property type="match status" value="1"/>
</dbReference>
<evidence type="ECO:0000256" key="1">
    <source>
        <dbReference type="SAM" id="MobiDB-lite"/>
    </source>
</evidence>
<dbReference type="PANTHER" id="PTHR36182">
    <property type="entry name" value="PROTEIN, PUTATIVE (AFU_ORTHOLOGUE AFUA_6G10930)-RELATED"/>
    <property type="match status" value="1"/>
</dbReference>
<reference evidence="3 4" key="1">
    <citation type="journal article" date="2019" name="New Phytol.">
        <title>Comparative genomics reveals unique wood-decay strategies and fruiting body development in the Schizophyllaceae.</title>
        <authorList>
            <person name="Almasi E."/>
            <person name="Sahu N."/>
            <person name="Krizsan K."/>
            <person name="Balint B."/>
            <person name="Kovacs G.M."/>
            <person name="Kiss B."/>
            <person name="Cseklye J."/>
            <person name="Drula E."/>
            <person name="Henrissat B."/>
            <person name="Nagy I."/>
            <person name="Chovatia M."/>
            <person name="Adam C."/>
            <person name="LaButti K."/>
            <person name="Lipzen A."/>
            <person name="Riley R."/>
            <person name="Grigoriev I.V."/>
            <person name="Nagy L.G."/>
        </authorList>
    </citation>
    <scope>NUCLEOTIDE SEQUENCE [LARGE SCALE GENOMIC DNA]</scope>
    <source>
        <strain evidence="3 4">NL-1724</strain>
    </source>
</reference>
<organism evidence="3 4">
    <name type="scientific">Schizophyllum amplum</name>
    <dbReference type="NCBI Taxonomy" id="97359"/>
    <lineage>
        <taxon>Eukaryota</taxon>
        <taxon>Fungi</taxon>
        <taxon>Dikarya</taxon>
        <taxon>Basidiomycota</taxon>
        <taxon>Agaricomycotina</taxon>
        <taxon>Agaricomycetes</taxon>
        <taxon>Agaricomycetidae</taxon>
        <taxon>Agaricales</taxon>
        <taxon>Schizophyllaceae</taxon>
        <taxon>Schizophyllum</taxon>
    </lineage>
</organism>
<feature type="compositionally biased region" description="Low complexity" evidence="1">
    <location>
        <begin position="250"/>
        <end position="281"/>
    </location>
</feature>
<dbReference type="STRING" id="97359.A0A550BSY6"/>
<evidence type="ECO:0000313" key="4">
    <source>
        <dbReference type="Proteomes" id="UP000320762"/>
    </source>
</evidence>
<evidence type="ECO:0000256" key="2">
    <source>
        <dbReference type="SAM" id="SignalP"/>
    </source>
</evidence>
<feature type="region of interest" description="Disordered" evidence="1">
    <location>
        <begin position="206"/>
        <end position="236"/>
    </location>
</feature>
<proteinExistence type="predicted"/>
<keyword evidence="4" id="KW-1185">Reference proteome</keyword>
<protein>
    <recommendedName>
        <fullName evidence="5">Chitin-binding type-4 domain-containing protein</fullName>
    </recommendedName>
</protein>
<feature type="chain" id="PRO_5022034172" description="Chitin-binding type-4 domain-containing protein" evidence="2">
    <location>
        <begin position="17"/>
        <end position="344"/>
    </location>
</feature>